<sequence>MASVVIRHGSRTPVATTPNCEQANWDSSILLQTLPHADCPHKVVSLDGGPQPPLNFDLAYNKDKVLKGGCPGGQLTILGQEQMVQLGKRLRERYIDQFNLLEPSFQADSI</sequence>
<evidence type="ECO:0000256" key="5">
    <source>
        <dbReference type="ARBA" id="ARBA00041499"/>
    </source>
</evidence>
<dbReference type="RefSeq" id="XP_002108155.1">
    <property type="nucleotide sequence ID" value="XM_002108119.1"/>
</dbReference>
<dbReference type="OMA" id="NCEQANW"/>
<comment type="similarity">
    <text evidence="1">Belongs to the histidine acid phosphatase family.</text>
</comment>
<dbReference type="GeneID" id="6749370"/>
<name>B3RI06_TRIAD</name>
<dbReference type="CTD" id="6749370"/>
<dbReference type="Gene3D" id="3.40.50.1240">
    <property type="entry name" value="Phosphoglycerate mutase-like"/>
    <property type="match status" value="1"/>
</dbReference>
<reference evidence="6 7" key="1">
    <citation type="journal article" date="2008" name="Nature">
        <title>The Trichoplax genome and the nature of placozoans.</title>
        <authorList>
            <person name="Srivastava M."/>
            <person name="Begovic E."/>
            <person name="Chapman J."/>
            <person name="Putnam N.H."/>
            <person name="Hellsten U."/>
            <person name="Kawashima T."/>
            <person name="Kuo A."/>
            <person name="Mitros T."/>
            <person name="Salamov A."/>
            <person name="Carpenter M.L."/>
            <person name="Signorovitch A.Y."/>
            <person name="Moreno M.A."/>
            <person name="Kamm K."/>
            <person name="Grimwood J."/>
            <person name="Schmutz J."/>
            <person name="Shapiro H."/>
            <person name="Grigoriev I.V."/>
            <person name="Buss L.W."/>
            <person name="Schierwater B."/>
            <person name="Dellaporta S.L."/>
            <person name="Rokhsar D.S."/>
        </authorList>
    </citation>
    <scope>NUCLEOTIDE SEQUENCE [LARGE SCALE GENOMIC DNA]</scope>
    <source>
        <strain evidence="6 7">Grell-BS-1999</strain>
    </source>
</reference>
<protein>
    <recommendedName>
        <fullName evidence="4">2-phosphoxylose phosphatase 1</fullName>
    </recommendedName>
    <alternativeName>
        <fullName evidence="5">Acid phosphatase-like protein 2</fullName>
    </alternativeName>
</protein>
<evidence type="ECO:0000313" key="7">
    <source>
        <dbReference type="Proteomes" id="UP000009022"/>
    </source>
</evidence>
<gene>
    <name evidence="6" type="ORF">TRIADDRAFT_52338</name>
</gene>
<dbReference type="HOGENOM" id="CLU_2174159_0_0_1"/>
<dbReference type="Proteomes" id="UP000009022">
    <property type="component" value="Unassembled WGS sequence"/>
</dbReference>
<dbReference type="KEGG" id="tad:TRIADDRAFT_52338"/>
<organism evidence="6 7">
    <name type="scientific">Trichoplax adhaerens</name>
    <name type="common">Trichoplax reptans</name>
    <dbReference type="NCBI Taxonomy" id="10228"/>
    <lineage>
        <taxon>Eukaryota</taxon>
        <taxon>Metazoa</taxon>
        <taxon>Placozoa</taxon>
        <taxon>Uniplacotomia</taxon>
        <taxon>Trichoplacea</taxon>
        <taxon>Trichoplacidae</taxon>
        <taxon>Trichoplax</taxon>
    </lineage>
</organism>
<evidence type="ECO:0000256" key="2">
    <source>
        <dbReference type="ARBA" id="ARBA00022801"/>
    </source>
</evidence>
<dbReference type="SUPFAM" id="SSF53254">
    <property type="entry name" value="Phosphoglycerate mutase-like"/>
    <property type="match status" value="1"/>
</dbReference>
<dbReference type="OrthoDB" id="10257284at2759"/>
<evidence type="ECO:0000256" key="4">
    <source>
        <dbReference type="ARBA" id="ARBA00040357"/>
    </source>
</evidence>
<keyword evidence="2" id="KW-0378">Hydrolase</keyword>
<dbReference type="PANTHER" id="PTHR11567:SF110">
    <property type="entry name" value="2-PHOSPHOXYLOSE PHOSPHATASE 1"/>
    <property type="match status" value="1"/>
</dbReference>
<dbReference type="eggNOG" id="KOG3720">
    <property type="taxonomic scope" value="Eukaryota"/>
</dbReference>
<dbReference type="GO" id="GO:0016787">
    <property type="term" value="F:hydrolase activity"/>
    <property type="evidence" value="ECO:0007669"/>
    <property type="project" value="UniProtKB-KW"/>
</dbReference>
<dbReference type="InterPro" id="IPR050645">
    <property type="entry name" value="Histidine_acid_phosphatase"/>
</dbReference>
<dbReference type="PANTHER" id="PTHR11567">
    <property type="entry name" value="ACID PHOSPHATASE-RELATED"/>
    <property type="match status" value="1"/>
</dbReference>
<dbReference type="InterPro" id="IPR029033">
    <property type="entry name" value="His_PPase_superfam"/>
</dbReference>
<dbReference type="AlphaFoldDB" id="B3RI06"/>
<dbReference type="STRING" id="10228.B3RI06"/>
<dbReference type="Pfam" id="PF00328">
    <property type="entry name" value="His_Phos_2"/>
    <property type="match status" value="1"/>
</dbReference>
<accession>B3RI06</accession>
<proteinExistence type="inferred from homology"/>
<dbReference type="InParanoid" id="B3RI06"/>
<dbReference type="EMBL" id="DS985241">
    <property type="protein sequence ID" value="EDV28953.1"/>
    <property type="molecule type" value="Genomic_DNA"/>
</dbReference>
<keyword evidence="7" id="KW-1185">Reference proteome</keyword>
<dbReference type="InterPro" id="IPR000560">
    <property type="entry name" value="His_Pase_clade-2"/>
</dbReference>
<evidence type="ECO:0000256" key="3">
    <source>
        <dbReference type="ARBA" id="ARBA00036311"/>
    </source>
</evidence>
<evidence type="ECO:0000256" key="1">
    <source>
        <dbReference type="ARBA" id="ARBA00005375"/>
    </source>
</evidence>
<evidence type="ECO:0000313" key="6">
    <source>
        <dbReference type="EMBL" id="EDV28953.1"/>
    </source>
</evidence>
<comment type="catalytic activity">
    <reaction evidence="3">
        <text>3-O-[beta-D-GlcA-(1-&gt;3)-beta-D-Gal-(1-&gt;3)-beta-D-Gal-(1-&gt;4)-beta-D-2-O-P-Xyl]-L-seryl-[protein] + H2O = 3-O-(beta-D-GlcA-(1-&gt;3)-beta-D-Gal-(1-&gt;3)-beta-D-Gal-(1-&gt;4)-beta-D-Xyl)-L-seryl-[protein] + phosphate</text>
        <dbReference type="Rhea" id="RHEA:56512"/>
        <dbReference type="Rhea" id="RHEA-COMP:12573"/>
        <dbReference type="Rhea" id="RHEA-COMP:14559"/>
        <dbReference type="ChEBI" id="CHEBI:15377"/>
        <dbReference type="ChEBI" id="CHEBI:43474"/>
        <dbReference type="ChEBI" id="CHEBI:132093"/>
        <dbReference type="ChEBI" id="CHEBI:140495"/>
    </reaction>
</comment>